<organism evidence="2 3">
    <name type="scientific">Acetanaerobacterium elongatum</name>
    <dbReference type="NCBI Taxonomy" id="258515"/>
    <lineage>
        <taxon>Bacteria</taxon>
        <taxon>Bacillati</taxon>
        <taxon>Bacillota</taxon>
        <taxon>Clostridia</taxon>
        <taxon>Eubacteriales</taxon>
        <taxon>Oscillospiraceae</taxon>
        <taxon>Acetanaerobacterium</taxon>
    </lineage>
</organism>
<dbReference type="AlphaFoldDB" id="A0A1G9UI90"/>
<evidence type="ECO:0000313" key="2">
    <source>
        <dbReference type="EMBL" id="SDM59641.1"/>
    </source>
</evidence>
<sequence length="129" mass="14494">MKPFFELKSLYICVKDMERAIRFYEYLLGQRVTEKSDIYSVFNIGGFRYGLFAHEKMNEPKSWGNNCLPSLTVSSLDTALERLQALHAPIVFPLTAIGTNLVLEFADSEGNIIELTCPLAKHNSTAGDT</sequence>
<dbReference type="InterPro" id="IPR037523">
    <property type="entry name" value="VOC_core"/>
</dbReference>
<dbReference type="PROSITE" id="PS51819">
    <property type="entry name" value="VOC"/>
    <property type="match status" value="1"/>
</dbReference>
<dbReference type="InterPro" id="IPR004360">
    <property type="entry name" value="Glyas_Fos-R_dOase_dom"/>
</dbReference>
<dbReference type="InterPro" id="IPR029068">
    <property type="entry name" value="Glyas_Bleomycin-R_OHBP_Dase"/>
</dbReference>
<evidence type="ECO:0000313" key="3">
    <source>
        <dbReference type="Proteomes" id="UP000199182"/>
    </source>
</evidence>
<dbReference type="InterPro" id="IPR052164">
    <property type="entry name" value="Anthracycline_SecMetBiosynth"/>
</dbReference>
<dbReference type="EMBL" id="FNID01000002">
    <property type="protein sequence ID" value="SDM59641.1"/>
    <property type="molecule type" value="Genomic_DNA"/>
</dbReference>
<dbReference type="PANTHER" id="PTHR33993:SF2">
    <property type="entry name" value="VOC DOMAIN-CONTAINING PROTEIN"/>
    <property type="match status" value="1"/>
</dbReference>
<protein>
    <recommendedName>
        <fullName evidence="1">VOC domain-containing protein</fullName>
    </recommendedName>
</protein>
<name>A0A1G9UI90_9FIRM</name>
<dbReference type="Proteomes" id="UP000199182">
    <property type="component" value="Unassembled WGS sequence"/>
</dbReference>
<keyword evidence="3" id="KW-1185">Reference proteome</keyword>
<dbReference type="Pfam" id="PF00903">
    <property type="entry name" value="Glyoxalase"/>
    <property type="match status" value="1"/>
</dbReference>
<dbReference type="RefSeq" id="WP_092637476.1">
    <property type="nucleotide sequence ID" value="NZ_FNID01000002.1"/>
</dbReference>
<evidence type="ECO:0000259" key="1">
    <source>
        <dbReference type="PROSITE" id="PS51819"/>
    </source>
</evidence>
<feature type="domain" description="VOC" evidence="1">
    <location>
        <begin position="6"/>
        <end position="118"/>
    </location>
</feature>
<dbReference type="SUPFAM" id="SSF54593">
    <property type="entry name" value="Glyoxalase/Bleomycin resistance protein/Dihydroxybiphenyl dioxygenase"/>
    <property type="match status" value="1"/>
</dbReference>
<gene>
    <name evidence="2" type="ORF">SAMN05192585_10224</name>
</gene>
<dbReference type="OrthoDB" id="9804235at2"/>
<dbReference type="PANTHER" id="PTHR33993">
    <property type="entry name" value="GLYOXALASE-RELATED"/>
    <property type="match status" value="1"/>
</dbReference>
<reference evidence="2 3" key="1">
    <citation type="submission" date="2016-10" db="EMBL/GenBank/DDBJ databases">
        <authorList>
            <person name="de Groot N.N."/>
        </authorList>
    </citation>
    <scope>NUCLEOTIDE SEQUENCE [LARGE SCALE GENOMIC DNA]</scope>
    <source>
        <strain evidence="2 3">CGMCC 1.5012</strain>
    </source>
</reference>
<dbReference type="Gene3D" id="3.10.180.10">
    <property type="entry name" value="2,3-Dihydroxybiphenyl 1,2-Dioxygenase, domain 1"/>
    <property type="match status" value="1"/>
</dbReference>
<dbReference type="STRING" id="258515.SAMN05192585_10224"/>
<proteinExistence type="predicted"/>
<accession>A0A1G9UI90</accession>